<dbReference type="InterPro" id="IPR001360">
    <property type="entry name" value="Glyco_hydro_1"/>
</dbReference>
<dbReference type="GO" id="GO:0008422">
    <property type="term" value="F:beta-glucosidase activity"/>
    <property type="evidence" value="ECO:0007669"/>
    <property type="project" value="UniProtKB-EC"/>
</dbReference>
<name>A0ABZ3C806_9ACTN</name>
<dbReference type="PANTHER" id="PTHR10353:SF36">
    <property type="entry name" value="LP05116P"/>
    <property type="match status" value="1"/>
</dbReference>
<keyword evidence="5" id="KW-0136">Cellulose degradation</keyword>
<dbReference type="PRINTS" id="PR00131">
    <property type="entry name" value="GLHYDRLASE1"/>
</dbReference>
<dbReference type="InterPro" id="IPR017736">
    <property type="entry name" value="Glyco_hydro_1_beta-glucosidase"/>
</dbReference>
<dbReference type="EC" id="3.2.1.21" evidence="3 10"/>
<dbReference type="InterPro" id="IPR017853">
    <property type="entry name" value="GH"/>
</dbReference>
<evidence type="ECO:0000313" key="11">
    <source>
        <dbReference type="EMBL" id="WZW98751.1"/>
    </source>
</evidence>
<reference evidence="11 12" key="1">
    <citation type="journal article" date="2023" name="Environ Microbiome">
        <title>A coral-associated actinobacterium mitigates coral bleaching under heat stress.</title>
        <authorList>
            <person name="Li J."/>
            <person name="Zou Y."/>
            <person name="Li Q."/>
            <person name="Zhang J."/>
            <person name="Bourne D.G."/>
            <person name="Lyu Y."/>
            <person name="Liu C."/>
            <person name="Zhang S."/>
        </authorList>
    </citation>
    <scope>NUCLEOTIDE SEQUENCE [LARGE SCALE GENOMIC DNA]</scope>
    <source>
        <strain evidence="11 12">SCSIO 13291</strain>
    </source>
</reference>
<evidence type="ECO:0000256" key="10">
    <source>
        <dbReference type="RuleBase" id="RU361175"/>
    </source>
</evidence>
<evidence type="ECO:0000256" key="2">
    <source>
        <dbReference type="ARBA" id="ARBA00010838"/>
    </source>
</evidence>
<accession>A0ABZ3C806</accession>
<dbReference type="Pfam" id="PF00232">
    <property type="entry name" value="Glyco_hydro_1"/>
    <property type="match status" value="1"/>
</dbReference>
<dbReference type="PROSITE" id="PS00653">
    <property type="entry name" value="GLYCOSYL_HYDROL_F1_2"/>
    <property type="match status" value="1"/>
</dbReference>
<proteinExistence type="inferred from homology"/>
<dbReference type="Gene3D" id="3.20.20.80">
    <property type="entry name" value="Glycosidases"/>
    <property type="match status" value="1"/>
</dbReference>
<dbReference type="PROSITE" id="PS00572">
    <property type="entry name" value="GLYCOSYL_HYDROL_F1_1"/>
    <property type="match status" value="1"/>
</dbReference>
<dbReference type="PANTHER" id="PTHR10353">
    <property type="entry name" value="GLYCOSYL HYDROLASE"/>
    <property type="match status" value="1"/>
</dbReference>
<dbReference type="SUPFAM" id="SSF51445">
    <property type="entry name" value="(Trans)glycosidases"/>
    <property type="match status" value="1"/>
</dbReference>
<evidence type="ECO:0000256" key="4">
    <source>
        <dbReference type="ARBA" id="ARBA00022801"/>
    </source>
</evidence>
<evidence type="ECO:0000256" key="5">
    <source>
        <dbReference type="ARBA" id="ARBA00023001"/>
    </source>
</evidence>
<dbReference type="Proteomes" id="UP001434337">
    <property type="component" value="Chromosome"/>
</dbReference>
<dbReference type="RefSeq" id="WP_342372708.1">
    <property type="nucleotide sequence ID" value="NZ_CP115965.1"/>
</dbReference>
<evidence type="ECO:0000256" key="1">
    <source>
        <dbReference type="ARBA" id="ARBA00000448"/>
    </source>
</evidence>
<evidence type="ECO:0000256" key="8">
    <source>
        <dbReference type="ARBA" id="ARBA00023326"/>
    </source>
</evidence>
<evidence type="ECO:0000256" key="6">
    <source>
        <dbReference type="ARBA" id="ARBA00023277"/>
    </source>
</evidence>
<dbReference type="NCBIfam" id="TIGR03356">
    <property type="entry name" value="BGL"/>
    <property type="match status" value="1"/>
</dbReference>
<evidence type="ECO:0000256" key="9">
    <source>
        <dbReference type="PROSITE-ProRule" id="PRU10055"/>
    </source>
</evidence>
<sequence>MTDFLWGAATAAFQIEGASTEDGREASIWDVFCQVPGAVANGDDGTVATDHYHRWEADVALMAGLGLQAYRFSVAWPRVVSADGTPNAAGLDFYERLVDGLLAAGIEPWLTLYHWDLPASLPGGWLNRATAERFAQYALVVHDRLGDRVRRWTTLNEPWCSSMLSYGAGVHAPGHADPTEALTAAHHLLLGHGLAARALRDADASASIGITLNYTPAVPADPTNPAYIDVVRRVDGTAHRLFTDAVFGRGYPADVVADAGAAWPAEAVRAGDEAVIGAPLDFLGVNYYTTEMVRAGVPAGPSPHVTAPEAEVVPRGLPTTDMGWEIDPDGFARLLGRLHDTWAGPAGVPIYITENGAACADEPDADGFVDDTDRIAYLDAHLAAVEEARGAGADVRGYFAWTLLDNFEWAFGYAKRFGIVRVDEELRRIPKASARWFAQQIATGRLGAPRS</sequence>
<feature type="active site" description="Nucleophile" evidence="9">
    <location>
        <position position="354"/>
    </location>
</feature>
<comment type="similarity">
    <text evidence="2 10">Belongs to the glycosyl hydrolase 1 family.</text>
</comment>
<gene>
    <name evidence="11" type="ORF">PCC79_00655</name>
</gene>
<dbReference type="InterPro" id="IPR018120">
    <property type="entry name" value="Glyco_hydro_1_AS"/>
</dbReference>
<keyword evidence="12" id="KW-1185">Reference proteome</keyword>
<keyword evidence="4 10" id="KW-0378">Hydrolase</keyword>
<keyword evidence="8" id="KW-0624">Polysaccharide degradation</keyword>
<keyword evidence="7 10" id="KW-0326">Glycosidase</keyword>
<organism evidence="11 12">
    <name type="scientific">Propioniciclava soli</name>
    <dbReference type="NCBI Taxonomy" id="2775081"/>
    <lineage>
        <taxon>Bacteria</taxon>
        <taxon>Bacillati</taxon>
        <taxon>Actinomycetota</taxon>
        <taxon>Actinomycetes</taxon>
        <taxon>Propionibacteriales</taxon>
        <taxon>Propionibacteriaceae</taxon>
        <taxon>Propioniciclava</taxon>
    </lineage>
</organism>
<evidence type="ECO:0000256" key="7">
    <source>
        <dbReference type="ARBA" id="ARBA00023295"/>
    </source>
</evidence>
<dbReference type="EMBL" id="CP115965">
    <property type="protein sequence ID" value="WZW98751.1"/>
    <property type="molecule type" value="Genomic_DNA"/>
</dbReference>
<dbReference type="InterPro" id="IPR033132">
    <property type="entry name" value="GH_1_N_CS"/>
</dbReference>
<evidence type="ECO:0000313" key="12">
    <source>
        <dbReference type="Proteomes" id="UP001434337"/>
    </source>
</evidence>
<protein>
    <recommendedName>
        <fullName evidence="3 10">Beta-glucosidase</fullName>
        <ecNumber evidence="3 10">3.2.1.21</ecNumber>
    </recommendedName>
</protein>
<evidence type="ECO:0000256" key="3">
    <source>
        <dbReference type="ARBA" id="ARBA00012744"/>
    </source>
</evidence>
<comment type="catalytic activity">
    <reaction evidence="1 10">
        <text>Hydrolysis of terminal, non-reducing beta-D-glucosyl residues with release of beta-D-glucose.</text>
        <dbReference type="EC" id="3.2.1.21"/>
    </reaction>
</comment>
<keyword evidence="6" id="KW-0119">Carbohydrate metabolism</keyword>